<evidence type="ECO:0000313" key="4">
    <source>
        <dbReference type="Proteomes" id="UP000559256"/>
    </source>
</evidence>
<proteinExistence type="predicted"/>
<dbReference type="CDD" id="cd22191">
    <property type="entry name" value="DPBB_RlpA_EXP_N-like"/>
    <property type="match status" value="1"/>
</dbReference>
<sequence>MLALPILTRMTETPPWEATSNCVSKLRWVSLESPVSSRRLATSYRIANVTKSDSSSVFTNPDEFFSGDLTCLQTIKAAVSYPTLSIKANLFIFKDLRSPITMFSKLAALTAIFTVLPMFAVAQSGTGDATFFSPGLGACGFTNSDSDPIVAVSSQIFNSGLCGRQMNVNFQGRSVTVTVVDSCPGCGPGDIDLSPSAFSQLADPSVGRIQGVQWNIV</sequence>
<dbReference type="InterPro" id="IPR009009">
    <property type="entry name" value="RlpA-like_DPBB"/>
</dbReference>
<dbReference type="OrthoDB" id="406505at2759"/>
<dbReference type="Gene3D" id="2.40.40.10">
    <property type="entry name" value="RlpA-like domain"/>
    <property type="match status" value="1"/>
</dbReference>
<keyword evidence="4" id="KW-1185">Reference proteome</keyword>
<protein>
    <recommendedName>
        <fullName evidence="2">RlpA-like protein double-psi beta-barrel domain-containing protein</fullName>
    </recommendedName>
</protein>
<dbReference type="SUPFAM" id="SSF50685">
    <property type="entry name" value="Barwin-like endoglucanases"/>
    <property type="match status" value="1"/>
</dbReference>
<gene>
    <name evidence="3" type="ORF">D9758_005356</name>
</gene>
<dbReference type="AlphaFoldDB" id="A0A8H5GIB6"/>
<feature type="domain" description="RlpA-like protein double-psi beta-barrel" evidence="2">
    <location>
        <begin position="167"/>
        <end position="210"/>
    </location>
</feature>
<evidence type="ECO:0000313" key="3">
    <source>
        <dbReference type="EMBL" id="KAF5365275.1"/>
    </source>
</evidence>
<reference evidence="3 4" key="1">
    <citation type="journal article" date="2020" name="ISME J.">
        <title>Uncovering the hidden diversity of litter-decomposition mechanisms in mushroom-forming fungi.</title>
        <authorList>
            <person name="Floudas D."/>
            <person name="Bentzer J."/>
            <person name="Ahren D."/>
            <person name="Johansson T."/>
            <person name="Persson P."/>
            <person name="Tunlid A."/>
        </authorList>
    </citation>
    <scope>NUCLEOTIDE SEQUENCE [LARGE SCALE GENOMIC DNA]</scope>
    <source>
        <strain evidence="3 4">CBS 291.85</strain>
    </source>
</reference>
<name>A0A8H5GIB6_9AGAR</name>
<dbReference type="InterPro" id="IPR051477">
    <property type="entry name" value="Expansin_CellWall"/>
</dbReference>
<keyword evidence="1" id="KW-0732">Signal</keyword>
<dbReference type="PANTHER" id="PTHR31836:SF28">
    <property type="entry name" value="SRCR DOMAIN-CONTAINING PROTEIN-RELATED"/>
    <property type="match status" value="1"/>
</dbReference>
<evidence type="ECO:0000259" key="2">
    <source>
        <dbReference type="Pfam" id="PF03330"/>
    </source>
</evidence>
<evidence type="ECO:0000256" key="1">
    <source>
        <dbReference type="ARBA" id="ARBA00022729"/>
    </source>
</evidence>
<dbReference type="EMBL" id="JAACJM010000028">
    <property type="protein sequence ID" value="KAF5365275.1"/>
    <property type="molecule type" value="Genomic_DNA"/>
</dbReference>
<dbReference type="InterPro" id="IPR036908">
    <property type="entry name" value="RlpA-like_sf"/>
</dbReference>
<dbReference type="PANTHER" id="PTHR31836">
    <property type="match status" value="1"/>
</dbReference>
<organism evidence="3 4">
    <name type="scientific">Tetrapyrgos nigripes</name>
    <dbReference type="NCBI Taxonomy" id="182062"/>
    <lineage>
        <taxon>Eukaryota</taxon>
        <taxon>Fungi</taxon>
        <taxon>Dikarya</taxon>
        <taxon>Basidiomycota</taxon>
        <taxon>Agaricomycotina</taxon>
        <taxon>Agaricomycetes</taxon>
        <taxon>Agaricomycetidae</taxon>
        <taxon>Agaricales</taxon>
        <taxon>Marasmiineae</taxon>
        <taxon>Marasmiaceae</taxon>
        <taxon>Tetrapyrgos</taxon>
    </lineage>
</organism>
<accession>A0A8H5GIB6</accession>
<comment type="caution">
    <text evidence="3">The sequence shown here is derived from an EMBL/GenBank/DDBJ whole genome shotgun (WGS) entry which is preliminary data.</text>
</comment>
<dbReference type="Proteomes" id="UP000559256">
    <property type="component" value="Unassembled WGS sequence"/>
</dbReference>
<dbReference type="Pfam" id="PF03330">
    <property type="entry name" value="DPBB_1"/>
    <property type="match status" value="1"/>
</dbReference>